<evidence type="ECO:0008006" key="3">
    <source>
        <dbReference type="Google" id="ProtNLM"/>
    </source>
</evidence>
<dbReference type="RefSeq" id="WP_229160651.1">
    <property type="nucleotide sequence ID" value="NZ_JAJEWP010000002.1"/>
</dbReference>
<keyword evidence="2" id="KW-1185">Reference proteome</keyword>
<dbReference type="Proteomes" id="UP001520878">
    <property type="component" value="Unassembled WGS sequence"/>
</dbReference>
<sequence>MKSFTRPGSLVGALLLLCGCQSSHYLYVQETVVGVDVGVGTSGNNRLSVGYTTDTFAVIPEKGDGLDAASSVAIIDGAIKGLDCFNYEQFNATGNAAAAIAKNGEVLTSLRETIYDTARDNTNNCQ</sequence>
<protein>
    <recommendedName>
        <fullName evidence="3">Lipoprotein</fullName>
    </recommendedName>
</protein>
<organism evidence="1 2">
    <name type="scientific">Fluctibacter halophilus</name>
    <dbReference type="NCBI Taxonomy" id="226011"/>
    <lineage>
        <taxon>Bacteria</taxon>
        <taxon>Pseudomonadati</taxon>
        <taxon>Pseudomonadota</taxon>
        <taxon>Gammaproteobacteria</taxon>
        <taxon>Alteromonadales</taxon>
        <taxon>Alteromonadaceae</taxon>
        <taxon>Fluctibacter</taxon>
    </lineage>
</organism>
<evidence type="ECO:0000313" key="1">
    <source>
        <dbReference type="EMBL" id="MCC2616876.1"/>
    </source>
</evidence>
<gene>
    <name evidence="1" type="ORF">LJ739_11540</name>
</gene>
<dbReference type="PROSITE" id="PS51257">
    <property type="entry name" value="PROKAR_LIPOPROTEIN"/>
    <property type="match status" value="1"/>
</dbReference>
<proteinExistence type="predicted"/>
<evidence type="ECO:0000313" key="2">
    <source>
        <dbReference type="Proteomes" id="UP001520878"/>
    </source>
</evidence>
<comment type="caution">
    <text evidence="1">The sequence shown here is derived from an EMBL/GenBank/DDBJ whole genome shotgun (WGS) entry which is preliminary data.</text>
</comment>
<accession>A0ABS8GCF0</accession>
<reference evidence="1 2" key="1">
    <citation type="submission" date="2021-10" db="EMBL/GenBank/DDBJ databases">
        <title>Draft genome of Aestuariibacter halophilus JC2043.</title>
        <authorList>
            <person name="Emsley S.A."/>
            <person name="Pfannmuller K.M."/>
            <person name="Ushijima B."/>
            <person name="Saw J.H."/>
            <person name="Videau P."/>
        </authorList>
    </citation>
    <scope>NUCLEOTIDE SEQUENCE [LARGE SCALE GENOMIC DNA]</scope>
    <source>
        <strain evidence="1 2">JC2043</strain>
    </source>
</reference>
<dbReference type="EMBL" id="JAJEWP010000002">
    <property type="protein sequence ID" value="MCC2616876.1"/>
    <property type="molecule type" value="Genomic_DNA"/>
</dbReference>
<name>A0ABS8GCF0_9ALTE</name>